<accession>A0AAV8Z926</accession>
<dbReference type="SUPFAM" id="SSF57997">
    <property type="entry name" value="Tropomyosin"/>
    <property type="match status" value="1"/>
</dbReference>
<gene>
    <name evidence="3" type="ORF">NQ318_013777</name>
</gene>
<dbReference type="AlphaFoldDB" id="A0AAV8Z926"/>
<dbReference type="Proteomes" id="UP001162162">
    <property type="component" value="Unassembled WGS sequence"/>
</dbReference>
<dbReference type="EMBL" id="JAPWTK010000008">
    <property type="protein sequence ID" value="KAJ8960493.1"/>
    <property type="molecule type" value="Genomic_DNA"/>
</dbReference>
<protein>
    <submittedName>
        <fullName evidence="3">Uncharacterized protein</fullName>
    </submittedName>
</protein>
<evidence type="ECO:0000256" key="2">
    <source>
        <dbReference type="SAM" id="MobiDB-lite"/>
    </source>
</evidence>
<feature type="region of interest" description="Disordered" evidence="2">
    <location>
        <begin position="199"/>
        <end position="235"/>
    </location>
</feature>
<organism evidence="3 4">
    <name type="scientific">Aromia moschata</name>
    <dbReference type="NCBI Taxonomy" id="1265417"/>
    <lineage>
        <taxon>Eukaryota</taxon>
        <taxon>Metazoa</taxon>
        <taxon>Ecdysozoa</taxon>
        <taxon>Arthropoda</taxon>
        <taxon>Hexapoda</taxon>
        <taxon>Insecta</taxon>
        <taxon>Pterygota</taxon>
        <taxon>Neoptera</taxon>
        <taxon>Endopterygota</taxon>
        <taxon>Coleoptera</taxon>
        <taxon>Polyphaga</taxon>
        <taxon>Cucujiformia</taxon>
        <taxon>Chrysomeloidea</taxon>
        <taxon>Cerambycidae</taxon>
        <taxon>Cerambycinae</taxon>
        <taxon>Callichromatini</taxon>
        <taxon>Aromia</taxon>
    </lineage>
</organism>
<keyword evidence="4" id="KW-1185">Reference proteome</keyword>
<evidence type="ECO:0000313" key="4">
    <source>
        <dbReference type="Proteomes" id="UP001162162"/>
    </source>
</evidence>
<name>A0AAV8Z926_9CUCU</name>
<comment type="caution">
    <text evidence="3">The sequence shown here is derived from an EMBL/GenBank/DDBJ whole genome shotgun (WGS) entry which is preliminary data.</text>
</comment>
<proteinExistence type="predicted"/>
<keyword evidence="1" id="KW-0175">Coiled coil</keyword>
<sequence>MAEAQVSEEQGQDVVAKLAEYERKLQSKDAELETYKTLVAKLEQEVDKAQKQLLKWTKDAEEIESLKTESEKTLTKAKSIIFERTKVIKNQELQIEAYNQQIESLKDVVRITKDLLEIRNLEVKQLETKINCMEEKMKAEKERQDLLHKKLETMIRHNGELKREYEAQLCLFAALREKYSERELARGVIADMRQDIQREREETAAAAAPAENGVKEEEDKAGNSTENADPPPKTE</sequence>
<evidence type="ECO:0000313" key="3">
    <source>
        <dbReference type="EMBL" id="KAJ8960493.1"/>
    </source>
</evidence>
<feature type="coiled-coil region" evidence="1">
    <location>
        <begin position="18"/>
        <end position="143"/>
    </location>
</feature>
<evidence type="ECO:0000256" key="1">
    <source>
        <dbReference type="SAM" id="Coils"/>
    </source>
</evidence>
<reference evidence="3" key="1">
    <citation type="journal article" date="2023" name="Insect Mol. Biol.">
        <title>Genome sequencing provides insights into the evolution of gene families encoding plant cell wall-degrading enzymes in longhorned beetles.</title>
        <authorList>
            <person name="Shin N.R."/>
            <person name="Okamura Y."/>
            <person name="Kirsch R."/>
            <person name="Pauchet Y."/>
        </authorList>
    </citation>
    <scope>NUCLEOTIDE SEQUENCE</scope>
    <source>
        <strain evidence="3">AMC_N1</strain>
    </source>
</reference>